<protein>
    <submittedName>
        <fullName evidence="2">AzoB protein</fullName>
    </submittedName>
</protein>
<dbReference type="SUPFAM" id="SSF51735">
    <property type="entry name" value="NAD(P)-binding Rossmann-fold domains"/>
    <property type="match status" value="1"/>
</dbReference>
<feature type="domain" description="NmrA-like" evidence="1">
    <location>
        <begin position="2"/>
        <end position="214"/>
    </location>
</feature>
<evidence type="ECO:0000313" key="3">
    <source>
        <dbReference type="Proteomes" id="UP000649617"/>
    </source>
</evidence>
<dbReference type="Proteomes" id="UP000649617">
    <property type="component" value="Unassembled WGS sequence"/>
</dbReference>
<dbReference type="InterPro" id="IPR008030">
    <property type="entry name" value="NmrA-like"/>
</dbReference>
<dbReference type="Gene3D" id="3.90.25.10">
    <property type="entry name" value="UDP-galactose 4-epimerase, domain 1"/>
    <property type="match status" value="1"/>
</dbReference>
<dbReference type="Pfam" id="PF05368">
    <property type="entry name" value="NmrA"/>
    <property type="match status" value="1"/>
</dbReference>
<dbReference type="AlphaFoldDB" id="A0A812WXZ0"/>
<sequence>MAVRILSRDASSAKAQKLSDLPGVTCIQGDMSDKAALALAFDGIVACFLGCSNSETQVCDEKNFIDVACEAGCQYMVKLGTCGAPGYTSMDSVVQYGRFHAEIEKHLASTGLAWTVLRPNFFLQNHMGDVFGAVPQGVVAYPLQPTSLARSVDTRDIGDLAAKLLMLSKEEWKMHAGKIYDVCGPEAVSTTDVASYFAGALDRTVAAVQVTPDEWRSNAEKAGFPSWLAEAVCRNFTDFWDKGLLDFPSSPEVFELCPPTRTLKAWVEEHASLVPLAPADA</sequence>
<reference evidence="2" key="1">
    <citation type="submission" date="2021-02" db="EMBL/GenBank/DDBJ databases">
        <authorList>
            <person name="Dougan E. K."/>
            <person name="Rhodes N."/>
            <person name="Thang M."/>
            <person name="Chan C."/>
        </authorList>
    </citation>
    <scope>NUCLEOTIDE SEQUENCE</scope>
</reference>
<dbReference type="OrthoDB" id="413314at2759"/>
<proteinExistence type="predicted"/>
<dbReference type="EMBL" id="CAJNIZ010045038">
    <property type="protein sequence ID" value="CAE7708668.1"/>
    <property type="molecule type" value="Genomic_DNA"/>
</dbReference>
<evidence type="ECO:0000259" key="1">
    <source>
        <dbReference type="Pfam" id="PF05368"/>
    </source>
</evidence>
<keyword evidence="3" id="KW-1185">Reference proteome</keyword>
<comment type="caution">
    <text evidence="2">The sequence shown here is derived from an EMBL/GenBank/DDBJ whole genome shotgun (WGS) entry which is preliminary data.</text>
</comment>
<accession>A0A812WXZ0</accession>
<dbReference type="Gene3D" id="3.40.50.720">
    <property type="entry name" value="NAD(P)-binding Rossmann-like Domain"/>
    <property type="match status" value="1"/>
</dbReference>
<dbReference type="InterPro" id="IPR051604">
    <property type="entry name" value="Ergot_Alk_Oxidoreductase"/>
</dbReference>
<dbReference type="PANTHER" id="PTHR43162:SF1">
    <property type="entry name" value="PRESTALK A DIFFERENTIATION PROTEIN A"/>
    <property type="match status" value="1"/>
</dbReference>
<evidence type="ECO:0000313" key="2">
    <source>
        <dbReference type="EMBL" id="CAE7708668.1"/>
    </source>
</evidence>
<organism evidence="2 3">
    <name type="scientific">Symbiodinium pilosum</name>
    <name type="common">Dinoflagellate</name>
    <dbReference type="NCBI Taxonomy" id="2952"/>
    <lineage>
        <taxon>Eukaryota</taxon>
        <taxon>Sar</taxon>
        <taxon>Alveolata</taxon>
        <taxon>Dinophyceae</taxon>
        <taxon>Suessiales</taxon>
        <taxon>Symbiodiniaceae</taxon>
        <taxon>Symbiodinium</taxon>
    </lineage>
</organism>
<gene>
    <name evidence="2" type="primary">azoB</name>
    <name evidence="2" type="ORF">SPIL2461_LOCUS20050</name>
</gene>
<dbReference type="InterPro" id="IPR036291">
    <property type="entry name" value="NAD(P)-bd_dom_sf"/>
</dbReference>
<dbReference type="PANTHER" id="PTHR43162">
    <property type="match status" value="1"/>
</dbReference>
<name>A0A812WXZ0_SYMPI</name>